<gene>
    <name evidence="2" type="ORF">SAMN05444405_11027</name>
</gene>
<accession>A0A1M5CFM9</accession>
<protein>
    <submittedName>
        <fullName evidence="2">Uncharacterized protein</fullName>
    </submittedName>
</protein>
<name>A0A1M5CFM9_9BACE</name>
<evidence type="ECO:0000256" key="1">
    <source>
        <dbReference type="SAM" id="Phobius"/>
    </source>
</evidence>
<organism evidence="2 3">
    <name type="scientific">Bacteroides luti</name>
    <dbReference type="NCBI Taxonomy" id="1297750"/>
    <lineage>
        <taxon>Bacteria</taxon>
        <taxon>Pseudomonadati</taxon>
        <taxon>Bacteroidota</taxon>
        <taxon>Bacteroidia</taxon>
        <taxon>Bacteroidales</taxon>
        <taxon>Bacteroidaceae</taxon>
        <taxon>Bacteroides</taxon>
    </lineage>
</organism>
<keyword evidence="3" id="KW-1185">Reference proteome</keyword>
<evidence type="ECO:0000313" key="2">
    <source>
        <dbReference type="EMBL" id="SHF53500.1"/>
    </source>
</evidence>
<keyword evidence="1" id="KW-0812">Transmembrane</keyword>
<sequence>MELDELKKSWDILDNRLKKKEILDEQTLSKLINERTKQTHSSMKKMLMYSKATLIVGFLAIIGLSYYLLTADHNNKEYCLWIFIWGMLCFGMIWDSLGYMYLKSIDIEKMPLVTIVKKVTAYHRNFIIECFVAALFFLSAFLMQAFCLNLLALNLVTILVFLGVWIIGCIAAIWVIKKLFYDKLKDIKRNLAELRELEQD</sequence>
<feature type="transmembrane region" description="Helical" evidence="1">
    <location>
        <begin position="126"/>
        <end position="146"/>
    </location>
</feature>
<reference evidence="2 3" key="1">
    <citation type="submission" date="2016-11" db="EMBL/GenBank/DDBJ databases">
        <authorList>
            <person name="Jaros S."/>
            <person name="Januszkiewicz K."/>
            <person name="Wedrychowicz H."/>
        </authorList>
    </citation>
    <scope>NUCLEOTIDE SEQUENCE [LARGE SCALE GENOMIC DNA]</scope>
    <source>
        <strain evidence="2 3">DSM 26991</strain>
    </source>
</reference>
<dbReference type="Proteomes" id="UP000184509">
    <property type="component" value="Unassembled WGS sequence"/>
</dbReference>
<evidence type="ECO:0000313" key="3">
    <source>
        <dbReference type="Proteomes" id="UP000184509"/>
    </source>
</evidence>
<keyword evidence="1" id="KW-0472">Membrane</keyword>
<dbReference type="RefSeq" id="WP_073401863.1">
    <property type="nucleotide sequence ID" value="NZ_FQTV01000010.1"/>
</dbReference>
<proteinExistence type="predicted"/>
<dbReference type="OrthoDB" id="1047894at2"/>
<feature type="transmembrane region" description="Helical" evidence="1">
    <location>
        <begin position="152"/>
        <end position="176"/>
    </location>
</feature>
<dbReference type="AlphaFoldDB" id="A0A1M5CFM9"/>
<dbReference type="EMBL" id="FQTV01000010">
    <property type="protein sequence ID" value="SHF53500.1"/>
    <property type="molecule type" value="Genomic_DNA"/>
</dbReference>
<keyword evidence="1" id="KW-1133">Transmembrane helix</keyword>
<feature type="transmembrane region" description="Helical" evidence="1">
    <location>
        <begin position="80"/>
        <end position="102"/>
    </location>
</feature>
<feature type="transmembrane region" description="Helical" evidence="1">
    <location>
        <begin position="47"/>
        <end position="68"/>
    </location>
</feature>
<dbReference type="STRING" id="1297750.SAMN05444405_11027"/>